<proteinExistence type="predicted"/>
<keyword evidence="2" id="KW-1185">Reference proteome</keyword>
<protein>
    <submittedName>
        <fullName evidence="1">Uncharacterized protein</fullName>
    </submittedName>
</protein>
<organism evidence="1 2">
    <name type="scientific">Piloderma croceum (strain F 1598)</name>
    <dbReference type="NCBI Taxonomy" id="765440"/>
    <lineage>
        <taxon>Eukaryota</taxon>
        <taxon>Fungi</taxon>
        <taxon>Dikarya</taxon>
        <taxon>Basidiomycota</taxon>
        <taxon>Agaricomycotina</taxon>
        <taxon>Agaricomycetes</taxon>
        <taxon>Agaricomycetidae</taxon>
        <taxon>Atheliales</taxon>
        <taxon>Atheliaceae</taxon>
        <taxon>Piloderma</taxon>
    </lineage>
</organism>
<gene>
    <name evidence="1" type="ORF">PILCRDRAFT_414109</name>
</gene>
<evidence type="ECO:0000313" key="1">
    <source>
        <dbReference type="EMBL" id="KIM83796.1"/>
    </source>
</evidence>
<reference evidence="1 2" key="1">
    <citation type="submission" date="2014-04" db="EMBL/GenBank/DDBJ databases">
        <authorList>
            <consortium name="DOE Joint Genome Institute"/>
            <person name="Kuo A."/>
            <person name="Tarkka M."/>
            <person name="Buscot F."/>
            <person name="Kohler A."/>
            <person name="Nagy L.G."/>
            <person name="Floudas D."/>
            <person name="Copeland A."/>
            <person name="Barry K.W."/>
            <person name="Cichocki N."/>
            <person name="Veneault-Fourrey C."/>
            <person name="LaButti K."/>
            <person name="Lindquist E.A."/>
            <person name="Lipzen A."/>
            <person name="Lundell T."/>
            <person name="Morin E."/>
            <person name="Murat C."/>
            <person name="Sun H."/>
            <person name="Tunlid A."/>
            <person name="Henrissat B."/>
            <person name="Grigoriev I.V."/>
            <person name="Hibbett D.S."/>
            <person name="Martin F."/>
            <person name="Nordberg H.P."/>
            <person name="Cantor M.N."/>
            <person name="Hua S.X."/>
        </authorList>
    </citation>
    <scope>NUCLEOTIDE SEQUENCE [LARGE SCALE GENOMIC DNA]</scope>
    <source>
        <strain evidence="1 2">F 1598</strain>
    </source>
</reference>
<evidence type="ECO:0000313" key="2">
    <source>
        <dbReference type="Proteomes" id="UP000054166"/>
    </source>
</evidence>
<reference evidence="2" key="2">
    <citation type="submission" date="2015-01" db="EMBL/GenBank/DDBJ databases">
        <title>Evolutionary Origins and Diversification of the Mycorrhizal Mutualists.</title>
        <authorList>
            <consortium name="DOE Joint Genome Institute"/>
            <consortium name="Mycorrhizal Genomics Consortium"/>
            <person name="Kohler A."/>
            <person name="Kuo A."/>
            <person name="Nagy L.G."/>
            <person name="Floudas D."/>
            <person name="Copeland A."/>
            <person name="Barry K.W."/>
            <person name="Cichocki N."/>
            <person name="Veneault-Fourrey C."/>
            <person name="LaButti K."/>
            <person name="Lindquist E.A."/>
            <person name="Lipzen A."/>
            <person name="Lundell T."/>
            <person name="Morin E."/>
            <person name="Murat C."/>
            <person name="Riley R."/>
            <person name="Ohm R."/>
            <person name="Sun H."/>
            <person name="Tunlid A."/>
            <person name="Henrissat B."/>
            <person name="Grigoriev I.V."/>
            <person name="Hibbett D.S."/>
            <person name="Martin F."/>
        </authorList>
    </citation>
    <scope>NUCLEOTIDE SEQUENCE [LARGE SCALE GENOMIC DNA]</scope>
    <source>
        <strain evidence="2">F 1598</strain>
    </source>
</reference>
<dbReference type="AlphaFoldDB" id="A0A0C3FZY0"/>
<sequence>MIAGNTSSSVFPNHIFHSALSILESASFVGGALWWTKTMNTFLLAPQICGLHIDFLISPSPHEVPMPWTQIAGLNVGAIHHHECLEIIEWSPNLVRCELGIKCLMESCRIRPTFLSSQLRFLHIFTSFDVGDLLDHLILPALLDVYFEQYGTQ</sequence>
<dbReference type="Proteomes" id="UP000054166">
    <property type="component" value="Unassembled WGS sequence"/>
</dbReference>
<accession>A0A0C3FZY0</accession>
<name>A0A0C3FZY0_PILCF</name>
<dbReference type="InParanoid" id="A0A0C3FZY0"/>
<dbReference type="EMBL" id="KN832989">
    <property type="protein sequence ID" value="KIM83796.1"/>
    <property type="molecule type" value="Genomic_DNA"/>
</dbReference>
<dbReference type="HOGENOM" id="CLU_1713988_0_0_1"/>